<dbReference type="PANTHER" id="PTHR47447">
    <property type="entry name" value="OS03G0856100 PROTEIN"/>
    <property type="match status" value="1"/>
</dbReference>
<sequence length="578" mass="66909">MLYQKLFTSVKLKNVVGCVNEFNQLVTHKTQSYKNEHSQPRLQLLASRYCTDQAPKNANVFGDISGRKFEHFEMDELEKKEEEFQDNEASVPRWMKHSLGQYGKMIKSHLSKNDLNSAIKVLDLIKEKRDKPTMYLYNLLIRGFARQGDVKQCFGLYNKAKQRGLIPNAATYTSLFNACAVSDNSTLALKQLNGLRQSLYEKQFPLNDTHYNVMVKAYSWHKKIIEAFQLVDEMRDKRMPFGEKTYNSLLHAAIADKEVGLRYALTVWHLMRRYKVKPTVATYNLFLRAIRDTNLGSLKVNTVFIEGMEQTKILLKDSERPDLLASPPVLSKLLPLTSKEQMVTQECVKDVALTDSVDLNDVLINNRLILFGGLEGWVERMANDDVKPDAKTITLLLDLIPNTVLVENLLITIAEKNKVELDIDFYNMLIKRRNMRGDFKAAKEVISITERKELSPNVMTFGVLALGCHESREAKEFLRGLDAFGYRPNAVIMSTLINNACRKKDFELLLFVMNYMRENKIEPNEQAINNLKEFSQNLSEIEKPRGKYSLRKKKRLKKNIEDFEEQYPKWQKMIKDDE</sequence>
<dbReference type="PROSITE" id="PS51375">
    <property type="entry name" value="PPR"/>
    <property type="match status" value="3"/>
</dbReference>
<feature type="repeat" description="PPR" evidence="2">
    <location>
        <begin position="489"/>
        <end position="523"/>
    </location>
</feature>
<evidence type="ECO:0000256" key="2">
    <source>
        <dbReference type="PROSITE-ProRule" id="PRU00708"/>
    </source>
</evidence>
<reference evidence="3" key="2">
    <citation type="submission" date="2018-07" db="EMBL/GenBank/DDBJ databases">
        <authorList>
            <person name="Mckenzie S.K."/>
            <person name="Kronauer D.J.C."/>
        </authorList>
    </citation>
    <scope>NUCLEOTIDE SEQUENCE</scope>
    <source>
        <strain evidence="3">Clonal line C1</strain>
    </source>
</reference>
<dbReference type="InterPro" id="IPR011990">
    <property type="entry name" value="TPR-like_helical_dom_sf"/>
</dbReference>
<evidence type="ECO:0008006" key="4">
    <source>
        <dbReference type="Google" id="ProtNLM"/>
    </source>
</evidence>
<name>A0A3L8DJL0_OOCBI</name>
<organism evidence="3">
    <name type="scientific">Ooceraea biroi</name>
    <name type="common">Clonal raider ant</name>
    <name type="synonym">Cerapachys biroi</name>
    <dbReference type="NCBI Taxonomy" id="2015173"/>
    <lineage>
        <taxon>Eukaryota</taxon>
        <taxon>Metazoa</taxon>
        <taxon>Ecdysozoa</taxon>
        <taxon>Arthropoda</taxon>
        <taxon>Hexapoda</taxon>
        <taxon>Insecta</taxon>
        <taxon>Pterygota</taxon>
        <taxon>Neoptera</taxon>
        <taxon>Endopterygota</taxon>
        <taxon>Hymenoptera</taxon>
        <taxon>Apocrita</taxon>
        <taxon>Aculeata</taxon>
        <taxon>Formicoidea</taxon>
        <taxon>Formicidae</taxon>
        <taxon>Dorylinae</taxon>
        <taxon>Ooceraea</taxon>
    </lineage>
</organism>
<feature type="repeat" description="PPR" evidence="2">
    <location>
        <begin position="133"/>
        <end position="167"/>
    </location>
</feature>
<keyword evidence="1" id="KW-0677">Repeat</keyword>
<evidence type="ECO:0000313" key="3">
    <source>
        <dbReference type="EMBL" id="RLU20624.1"/>
    </source>
</evidence>
<evidence type="ECO:0000256" key="1">
    <source>
        <dbReference type="ARBA" id="ARBA00022737"/>
    </source>
</evidence>
<dbReference type="Gene3D" id="1.25.40.10">
    <property type="entry name" value="Tetratricopeptide repeat domain"/>
    <property type="match status" value="3"/>
</dbReference>
<protein>
    <recommendedName>
        <fullName evidence="4">Pentatricopeptide repeat-containing protein</fullName>
    </recommendedName>
</protein>
<dbReference type="NCBIfam" id="TIGR00756">
    <property type="entry name" value="PPR"/>
    <property type="match status" value="2"/>
</dbReference>
<feature type="repeat" description="PPR" evidence="2">
    <location>
        <begin position="207"/>
        <end position="241"/>
    </location>
</feature>
<proteinExistence type="predicted"/>
<comment type="caution">
    <text evidence="3">The sequence shown here is derived from an EMBL/GenBank/DDBJ whole genome shotgun (WGS) entry which is preliminary data.</text>
</comment>
<dbReference type="Pfam" id="PF13812">
    <property type="entry name" value="PPR_3"/>
    <property type="match status" value="2"/>
</dbReference>
<reference evidence="3" key="1">
    <citation type="journal article" date="2018" name="Genome Res.">
        <title>The genomic architecture and molecular evolution of ant odorant receptors.</title>
        <authorList>
            <person name="McKenzie S.K."/>
            <person name="Kronauer D.J.C."/>
        </authorList>
    </citation>
    <scope>NUCLEOTIDE SEQUENCE [LARGE SCALE GENOMIC DNA]</scope>
    <source>
        <strain evidence="3">Clonal line C1</strain>
    </source>
</reference>
<dbReference type="AlphaFoldDB" id="A0A3L8DJL0"/>
<dbReference type="Proteomes" id="UP000279307">
    <property type="component" value="Chromosome 7"/>
</dbReference>
<dbReference type="EMBL" id="QOIP01000007">
    <property type="protein sequence ID" value="RLU20624.1"/>
    <property type="molecule type" value="Genomic_DNA"/>
</dbReference>
<dbReference type="Pfam" id="PF13041">
    <property type="entry name" value="PPR_2"/>
    <property type="match status" value="2"/>
</dbReference>
<gene>
    <name evidence="3" type="ORF">DMN91_007237</name>
</gene>
<accession>A0A3L8DJL0</accession>
<dbReference type="InterPro" id="IPR002885">
    <property type="entry name" value="PPR_rpt"/>
</dbReference>
<dbReference type="OrthoDB" id="185373at2759"/>
<dbReference type="PANTHER" id="PTHR47447:SF17">
    <property type="entry name" value="OS12G0638900 PROTEIN"/>
    <property type="match status" value="1"/>
</dbReference>